<sequence length="363" mass="39253">MTDSYQVANWQLIDAASMMQPHLRIVSFFGAILVAFFLIIKLYSSVPIRLIVSPVVVSEDPLFRRWTQEWESLTYRVRAILDGDVYDNIDDNRISRLASAALVIFAKKQHLPGSMIADEIKQALNLNNTETHHRRIVDDSESLWMTSRLANSTIVPVSLSGGATVIAVASSGRVTGQTPLLGRPTISTPQHSMQSQSTMGNTVVIARATGPQQQPTTRSHASMASVQAVAPTLPGVPSQPQRPPPAEVTLYSSGAYSSASQPGPIVSTASLTRTQVSSSSSSTGSSVSVLPATSRPPLTSSTTNSGDPEWFCDPRSDSVETNPNCKQAQGAELENYVNAMDFDGPVWQNIARNRGRISKIYII</sequence>
<evidence type="ECO:0000256" key="1">
    <source>
        <dbReference type="SAM" id="MobiDB-lite"/>
    </source>
</evidence>
<gene>
    <name evidence="3" type="ORF">DGAL_LOCUS3279</name>
</gene>
<organism evidence="3 4">
    <name type="scientific">Daphnia galeata</name>
    <dbReference type="NCBI Taxonomy" id="27404"/>
    <lineage>
        <taxon>Eukaryota</taxon>
        <taxon>Metazoa</taxon>
        <taxon>Ecdysozoa</taxon>
        <taxon>Arthropoda</taxon>
        <taxon>Crustacea</taxon>
        <taxon>Branchiopoda</taxon>
        <taxon>Diplostraca</taxon>
        <taxon>Cladocera</taxon>
        <taxon>Anomopoda</taxon>
        <taxon>Daphniidae</taxon>
        <taxon>Daphnia</taxon>
    </lineage>
</organism>
<feature type="region of interest" description="Disordered" evidence="1">
    <location>
        <begin position="232"/>
        <end position="309"/>
    </location>
</feature>
<name>A0A8J2RGY5_9CRUS</name>
<proteinExistence type="predicted"/>
<feature type="compositionally biased region" description="Low complexity" evidence="1">
    <location>
        <begin position="276"/>
        <end position="289"/>
    </location>
</feature>
<comment type="caution">
    <text evidence="3">The sequence shown here is derived from an EMBL/GenBank/DDBJ whole genome shotgun (WGS) entry which is preliminary data.</text>
</comment>
<evidence type="ECO:0000313" key="4">
    <source>
        <dbReference type="Proteomes" id="UP000789390"/>
    </source>
</evidence>
<evidence type="ECO:0000313" key="3">
    <source>
        <dbReference type="EMBL" id="CAH0100983.1"/>
    </source>
</evidence>
<dbReference type="AlphaFoldDB" id="A0A8J2RGY5"/>
<keyword evidence="2" id="KW-1133">Transmembrane helix</keyword>
<feature type="compositionally biased region" description="Polar residues" evidence="1">
    <location>
        <begin position="296"/>
        <end position="306"/>
    </location>
</feature>
<dbReference type="OrthoDB" id="6377057at2759"/>
<protein>
    <submittedName>
        <fullName evidence="3">Uncharacterized protein</fullName>
    </submittedName>
</protein>
<reference evidence="3" key="1">
    <citation type="submission" date="2021-11" db="EMBL/GenBank/DDBJ databases">
        <authorList>
            <person name="Schell T."/>
        </authorList>
    </citation>
    <scope>NUCLEOTIDE SEQUENCE</scope>
    <source>
        <strain evidence="3">M5</strain>
    </source>
</reference>
<feature type="transmembrane region" description="Helical" evidence="2">
    <location>
        <begin position="25"/>
        <end position="43"/>
    </location>
</feature>
<dbReference type="Proteomes" id="UP000789390">
    <property type="component" value="Unassembled WGS sequence"/>
</dbReference>
<keyword evidence="2" id="KW-0812">Transmembrane</keyword>
<dbReference type="EMBL" id="CAKKLH010000047">
    <property type="protein sequence ID" value="CAH0100983.1"/>
    <property type="molecule type" value="Genomic_DNA"/>
</dbReference>
<keyword evidence="4" id="KW-1185">Reference proteome</keyword>
<keyword evidence="2" id="KW-0472">Membrane</keyword>
<feature type="compositionally biased region" description="Polar residues" evidence="1">
    <location>
        <begin position="250"/>
        <end position="275"/>
    </location>
</feature>
<accession>A0A8J2RGY5</accession>
<evidence type="ECO:0000256" key="2">
    <source>
        <dbReference type="SAM" id="Phobius"/>
    </source>
</evidence>